<feature type="chain" id="PRO_5041934767" evidence="1">
    <location>
        <begin position="19"/>
        <end position="141"/>
    </location>
</feature>
<proteinExistence type="predicted"/>
<comment type="caution">
    <text evidence="2">The sequence shown here is derived from an EMBL/GenBank/DDBJ whole genome shotgun (WGS) entry which is preliminary data.</text>
</comment>
<dbReference type="Proteomes" id="UP001276659">
    <property type="component" value="Unassembled WGS sequence"/>
</dbReference>
<reference evidence="2" key="1">
    <citation type="submission" date="2022-11" db="EMBL/GenBank/DDBJ databases">
        <title>Chromosomal genome sequence assembly and mating type (MAT) locus characterization of the leprose asexual lichenized fungus Lepraria neglecta (Nyl.) Erichsen.</title>
        <authorList>
            <person name="Allen J.L."/>
            <person name="Pfeffer B."/>
        </authorList>
    </citation>
    <scope>NUCLEOTIDE SEQUENCE</scope>
    <source>
        <strain evidence="2">Allen 5258</strain>
    </source>
</reference>
<sequence>MNFLACILPLVSLLAVTSITSPTALEPRTPRAGNLTVDVGLWNDDACDVNGGSNVWRIGEVGSVPCANANGGDKVSSMRVRALSCKMILFNLANHCDAATDWLGTYHPKMGLPGTCVSGISDFNEMANPGRNSVQAYAVAC</sequence>
<protein>
    <submittedName>
        <fullName evidence="2">Uncharacterized protein</fullName>
    </submittedName>
</protein>
<keyword evidence="3" id="KW-1185">Reference proteome</keyword>
<organism evidence="2 3">
    <name type="scientific">Lepraria neglecta</name>
    <dbReference type="NCBI Taxonomy" id="209136"/>
    <lineage>
        <taxon>Eukaryota</taxon>
        <taxon>Fungi</taxon>
        <taxon>Dikarya</taxon>
        <taxon>Ascomycota</taxon>
        <taxon>Pezizomycotina</taxon>
        <taxon>Lecanoromycetes</taxon>
        <taxon>OSLEUM clade</taxon>
        <taxon>Lecanoromycetidae</taxon>
        <taxon>Lecanorales</taxon>
        <taxon>Lecanorineae</taxon>
        <taxon>Stereocaulaceae</taxon>
        <taxon>Lepraria</taxon>
    </lineage>
</organism>
<dbReference type="EMBL" id="JASNWA010000003">
    <property type="protein sequence ID" value="KAK3178559.1"/>
    <property type="molecule type" value="Genomic_DNA"/>
</dbReference>
<keyword evidence="1" id="KW-0732">Signal</keyword>
<gene>
    <name evidence="2" type="ORF">OEA41_000696</name>
</gene>
<evidence type="ECO:0000313" key="3">
    <source>
        <dbReference type="Proteomes" id="UP001276659"/>
    </source>
</evidence>
<evidence type="ECO:0000256" key="1">
    <source>
        <dbReference type="SAM" id="SignalP"/>
    </source>
</evidence>
<accession>A0AAD9ZG46</accession>
<feature type="signal peptide" evidence="1">
    <location>
        <begin position="1"/>
        <end position="18"/>
    </location>
</feature>
<dbReference type="AlphaFoldDB" id="A0AAD9ZG46"/>
<name>A0AAD9ZG46_9LECA</name>
<evidence type="ECO:0000313" key="2">
    <source>
        <dbReference type="EMBL" id="KAK3178559.1"/>
    </source>
</evidence>